<keyword evidence="2" id="KW-1185">Reference proteome</keyword>
<dbReference type="OrthoDB" id="1151239at2"/>
<reference evidence="1 2" key="1">
    <citation type="submission" date="2011-04" db="EMBL/GenBank/DDBJ databases">
        <title>The Genome Sequence of Dysgonomonas gadei ATCC BAA-286.</title>
        <authorList>
            <consortium name="The Broad Institute Genome Sequencing Platform"/>
            <person name="Earl A."/>
            <person name="Ward D."/>
            <person name="Feldgarden M."/>
            <person name="Gevers D."/>
            <person name="Pudlo N."/>
            <person name="Martens E."/>
            <person name="Allen-Vercoe E."/>
            <person name="Young S.K."/>
            <person name="Zeng Q."/>
            <person name="Gargeya S."/>
            <person name="Fitzgerald M."/>
            <person name="Haas B."/>
            <person name="Abouelleil A."/>
            <person name="Alvarado L."/>
            <person name="Arachchi H.M."/>
            <person name="Berlin A."/>
            <person name="Brown A."/>
            <person name="Chapman S.B."/>
            <person name="Chen Z."/>
            <person name="Dunbar C."/>
            <person name="Freedman E."/>
            <person name="Gearin G."/>
            <person name="Gellesch M."/>
            <person name="Goldberg J."/>
            <person name="Griggs A."/>
            <person name="Gujja S."/>
            <person name="Heiman D."/>
            <person name="Howarth C."/>
            <person name="Larson L."/>
            <person name="Lui A."/>
            <person name="MacDonald P.J.P."/>
            <person name="Mehta T."/>
            <person name="Montmayeur A."/>
            <person name="Murphy C."/>
            <person name="Neiman D."/>
            <person name="Pearson M."/>
            <person name="Priest M."/>
            <person name="Roberts A."/>
            <person name="Saif S."/>
            <person name="Shea T."/>
            <person name="Shenoy N."/>
            <person name="Sisk P."/>
            <person name="Stolte C."/>
            <person name="Sykes S."/>
            <person name="Yandava C."/>
            <person name="Wortman J."/>
            <person name="Nusbaum C."/>
            <person name="Birren B."/>
        </authorList>
    </citation>
    <scope>NUCLEOTIDE SEQUENCE [LARGE SCALE GENOMIC DNA]</scope>
    <source>
        <strain evidence="1 2">ATCC BAA-286</strain>
    </source>
</reference>
<dbReference type="RefSeq" id="WP_006800620.1">
    <property type="nucleotide sequence ID" value="NZ_GL891987.1"/>
</dbReference>
<name>F5J170_9BACT</name>
<evidence type="ECO:0000313" key="1">
    <source>
        <dbReference type="EMBL" id="EGK00444.1"/>
    </source>
</evidence>
<dbReference type="HOGENOM" id="CLU_033056_0_0_10"/>
<protein>
    <recommendedName>
        <fullName evidence="3">Phage terminase large subunit N-terminal domain-containing protein</fullName>
    </recommendedName>
</protein>
<evidence type="ECO:0008006" key="3">
    <source>
        <dbReference type="Google" id="ProtNLM"/>
    </source>
</evidence>
<evidence type="ECO:0000313" key="2">
    <source>
        <dbReference type="Proteomes" id="UP000004913"/>
    </source>
</evidence>
<dbReference type="STRING" id="742766.HMPREF9455_03087"/>
<accession>F5J170</accession>
<gene>
    <name evidence="1" type="ORF">HMPREF9455_03087</name>
</gene>
<dbReference type="InterPro" id="IPR027417">
    <property type="entry name" value="P-loop_NTPase"/>
</dbReference>
<dbReference type="AlphaFoldDB" id="F5J170"/>
<dbReference type="EMBL" id="ADLV01000036">
    <property type="protein sequence ID" value="EGK00444.1"/>
    <property type="molecule type" value="Genomic_DNA"/>
</dbReference>
<dbReference type="Gene3D" id="3.40.50.300">
    <property type="entry name" value="P-loop containing nucleotide triphosphate hydrolases"/>
    <property type="match status" value="1"/>
</dbReference>
<dbReference type="eggNOG" id="ENOG502Z8EP">
    <property type="taxonomic scope" value="Bacteria"/>
</dbReference>
<dbReference type="Proteomes" id="UP000004913">
    <property type="component" value="Unassembled WGS sequence"/>
</dbReference>
<comment type="caution">
    <text evidence="1">The sequence shown here is derived from an EMBL/GenBank/DDBJ whole genome shotgun (WGS) entry which is preliminary data.</text>
</comment>
<proteinExistence type="predicted"/>
<organism evidence="1 2">
    <name type="scientific">Dysgonomonas gadei ATCC BAA-286</name>
    <dbReference type="NCBI Taxonomy" id="742766"/>
    <lineage>
        <taxon>Bacteria</taxon>
        <taxon>Pseudomonadati</taxon>
        <taxon>Bacteroidota</taxon>
        <taxon>Bacteroidia</taxon>
        <taxon>Bacteroidales</taxon>
        <taxon>Dysgonomonadaceae</taxon>
        <taxon>Dysgonomonas</taxon>
    </lineage>
</organism>
<sequence>MKKSKINESVFSQEYLSVVQIQAKLLDPTFLFGELGRGSGKTTHILAPRVDRVQNDMPGALVVLAAATYKSILDNIVPGILEYFLEKYQRGVYFEFGKKPPEHFGVATHQHPNWSRNEIEKITDFKHTITFVNGTVIKFVSCDRPESMLGLNAAHLFIDEMIRIPEEKFLERIMPALRADRSKFGHSHYYMGITGFSSTPNFETDEDWWTKNEKDHNQPLMDCILEIAYEADLRMGKLLVARAEADMEEVNKLQRFVDRWTERLNKRSDDPEQCGLRVDQTAYLRASSFSNIKILGMDYIRNQKKTIKDPDKFNTSILAVRKYKVKDMFFGKFRKQHLFDDSYEYKYIDRVAVGEERKSSSRDLKHCNPNLPLVAGYDPGPFQSIVFAQEEKQKKIFRIIKDMHVFHPEQHEDLAEKIDTFFKHHKNKVIYIYYDRAGNQKDPAYRKWYPLTGTMKDSDANLLAIALTKKRWTVHLMSKGQATIYYSQHYRLLNKLFGNPEGKQYSILIDRNECEALVSSINHSPLKKGTKEIELDKSSEKLDFEDQAMYSTQISSALMYLLWGKFNHLAPASDRAQISPQGAGTYTSN</sequence>